<dbReference type="PANTHER" id="PTHR11735">
    <property type="entry name" value="TRNA N6-ADENOSINE THREONYLCARBAMOYLTRANSFERASE"/>
    <property type="match status" value="1"/>
</dbReference>
<keyword evidence="2" id="KW-0963">Cytoplasm</keyword>
<dbReference type="GO" id="GO:0061711">
    <property type="term" value="F:tRNA N(6)-L-threonylcarbamoyladenine synthase activity"/>
    <property type="evidence" value="ECO:0007669"/>
    <property type="project" value="UniProtKB-EC"/>
</dbReference>
<proteinExistence type="inferred from homology"/>
<dbReference type="InterPro" id="IPR017861">
    <property type="entry name" value="KAE1/TsaD"/>
</dbReference>
<dbReference type="InterPro" id="IPR017860">
    <property type="entry name" value="Peptidase_M22_CS"/>
</dbReference>
<dbReference type="HAMAP" id="MF_01445">
    <property type="entry name" value="TsaD"/>
    <property type="match status" value="1"/>
</dbReference>
<comment type="catalytic activity">
    <reaction evidence="8">
        <text>L-threonylcarbamoyladenylate + adenosine(37) in tRNA = N(6)-L-threonylcarbamoyladenosine(37) in tRNA + AMP + H(+)</text>
        <dbReference type="Rhea" id="RHEA:37059"/>
        <dbReference type="Rhea" id="RHEA-COMP:10162"/>
        <dbReference type="Rhea" id="RHEA-COMP:10163"/>
        <dbReference type="ChEBI" id="CHEBI:15378"/>
        <dbReference type="ChEBI" id="CHEBI:73682"/>
        <dbReference type="ChEBI" id="CHEBI:74411"/>
        <dbReference type="ChEBI" id="CHEBI:74418"/>
        <dbReference type="ChEBI" id="CHEBI:456215"/>
        <dbReference type="EC" id="2.3.1.234"/>
    </reaction>
</comment>
<dbReference type="SUPFAM" id="SSF53067">
    <property type="entry name" value="Actin-like ATPase domain"/>
    <property type="match status" value="1"/>
</dbReference>
<keyword evidence="4" id="KW-0819">tRNA processing</keyword>
<evidence type="ECO:0000256" key="2">
    <source>
        <dbReference type="ARBA" id="ARBA00022490"/>
    </source>
</evidence>
<protein>
    <recommendedName>
        <fullName evidence="1">N(6)-L-threonylcarbamoyladenine synthase</fullName>
        <ecNumber evidence="1">2.3.1.234</ecNumber>
    </recommendedName>
</protein>
<evidence type="ECO:0000256" key="3">
    <source>
        <dbReference type="ARBA" id="ARBA00022679"/>
    </source>
</evidence>
<keyword evidence="7" id="KW-0012">Acyltransferase</keyword>
<reference evidence="10" key="1">
    <citation type="submission" date="2018-05" db="EMBL/GenBank/DDBJ databases">
        <authorList>
            <person name="Lanie J.A."/>
            <person name="Ng W.-L."/>
            <person name="Kazmierczak K.M."/>
            <person name="Andrzejewski T.M."/>
            <person name="Davidsen T.M."/>
            <person name="Wayne K.J."/>
            <person name="Tettelin H."/>
            <person name="Glass J.I."/>
            <person name="Rusch D."/>
            <person name="Podicherti R."/>
            <person name="Tsui H.-C.T."/>
            <person name="Winkler M.E."/>
        </authorList>
    </citation>
    <scope>NUCLEOTIDE SEQUENCE</scope>
</reference>
<dbReference type="Gene3D" id="3.30.420.40">
    <property type="match status" value="2"/>
</dbReference>
<keyword evidence="6" id="KW-0408">Iron</keyword>
<evidence type="ECO:0000256" key="4">
    <source>
        <dbReference type="ARBA" id="ARBA00022694"/>
    </source>
</evidence>
<gene>
    <name evidence="10" type="ORF">METZ01_LOCUS150431</name>
</gene>
<dbReference type="EC" id="2.3.1.234" evidence="1"/>
<accession>A0A382A949</accession>
<dbReference type="FunFam" id="3.30.420.40:FF:000040">
    <property type="entry name" value="tRNA N6-adenosine threonylcarbamoyltransferase"/>
    <property type="match status" value="1"/>
</dbReference>
<evidence type="ECO:0000256" key="1">
    <source>
        <dbReference type="ARBA" id="ARBA00012156"/>
    </source>
</evidence>
<sequence length="346" mass="37350">MILGLETSCDETSAAVIEAPLTIKGHVIYSQDEHALYGGVVPEIAARAHLQRVDEVVEQALSEASCRIHDLDAVAVTAGPGLIGALLVGYSWAKALAFGLDRPLVPVHHMEAHLFAPSLENPDATPPFVALLVSGGHTLLLHAAEWGSYRLLGETRDDAAGEAFDKVAKLLGFPYPGGPEIEKASLRGEETRYRFPRPMLSRNQLPGASDYYDFSFSGLKTAVVRLVRQLEVSGTLDAERFHVAASFQAAVVDVLTAKTLRAVEQTRCSRILLGGGVSANKRLREEFKGRLAPEAELFHASPRLSIDNGAMVARVGVFRLERGEIAPWNSSANPNLPFPGLMRISA</sequence>
<dbReference type="Pfam" id="PF00814">
    <property type="entry name" value="TsaD"/>
    <property type="match status" value="1"/>
</dbReference>
<evidence type="ECO:0000256" key="6">
    <source>
        <dbReference type="ARBA" id="ARBA00023004"/>
    </source>
</evidence>
<feature type="domain" description="Gcp-like" evidence="9">
    <location>
        <begin position="23"/>
        <end position="313"/>
    </location>
</feature>
<name>A0A382A949_9ZZZZ</name>
<evidence type="ECO:0000256" key="5">
    <source>
        <dbReference type="ARBA" id="ARBA00022723"/>
    </source>
</evidence>
<dbReference type="InterPro" id="IPR043129">
    <property type="entry name" value="ATPase_NBD"/>
</dbReference>
<dbReference type="InterPro" id="IPR000905">
    <property type="entry name" value="Gcp-like_dom"/>
</dbReference>
<keyword evidence="3" id="KW-0808">Transferase</keyword>
<dbReference type="NCBIfam" id="TIGR00329">
    <property type="entry name" value="gcp_kae1"/>
    <property type="match status" value="1"/>
</dbReference>
<dbReference type="FunFam" id="3.30.420.40:FF:000012">
    <property type="entry name" value="tRNA N6-adenosine threonylcarbamoyltransferase"/>
    <property type="match status" value="1"/>
</dbReference>
<evidence type="ECO:0000313" key="10">
    <source>
        <dbReference type="EMBL" id="SVA97577.1"/>
    </source>
</evidence>
<organism evidence="10">
    <name type="scientific">marine metagenome</name>
    <dbReference type="NCBI Taxonomy" id="408172"/>
    <lineage>
        <taxon>unclassified sequences</taxon>
        <taxon>metagenomes</taxon>
        <taxon>ecological metagenomes</taxon>
    </lineage>
</organism>
<evidence type="ECO:0000259" key="9">
    <source>
        <dbReference type="Pfam" id="PF00814"/>
    </source>
</evidence>
<dbReference type="CDD" id="cd24133">
    <property type="entry name" value="ASKHA_NBD_TsaD_bac"/>
    <property type="match status" value="1"/>
</dbReference>
<dbReference type="InterPro" id="IPR022450">
    <property type="entry name" value="TsaD"/>
</dbReference>
<dbReference type="GO" id="GO:0002949">
    <property type="term" value="P:tRNA threonylcarbamoyladenosine modification"/>
    <property type="evidence" value="ECO:0007669"/>
    <property type="project" value="InterPro"/>
</dbReference>
<dbReference type="EMBL" id="UINC01024266">
    <property type="protein sequence ID" value="SVA97577.1"/>
    <property type="molecule type" value="Genomic_DNA"/>
</dbReference>
<keyword evidence="5" id="KW-0479">Metal-binding</keyword>
<dbReference type="PROSITE" id="PS01016">
    <property type="entry name" value="GLYCOPROTEASE"/>
    <property type="match status" value="1"/>
</dbReference>
<dbReference type="AlphaFoldDB" id="A0A382A949"/>
<dbReference type="PANTHER" id="PTHR11735:SF6">
    <property type="entry name" value="TRNA N6-ADENOSINE THREONYLCARBAMOYLTRANSFERASE, MITOCHONDRIAL"/>
    <property type="match status" value="1"/>
</dbReference>
<dbReference type="PRINTS" id="PR00789">
    <property type="entry name" value="OSIALOPTASE"/>
</dbReference>
<evidence type="ECO:0000256" key="7">
    <source>
        <dbReference type="ARBA" id="ARBA00023315"/>
    </source>
</evidence>
<dbReference type="NCBIfam" id="TIGR03723">
    <property type="entry name" value="T6A_TsaD_YgjD"/>
    <property type="match status" value="1"/>
</dbReference>
<dbReference type="GO" id="GO:0046872">
    <property type="term" value="F:metal ion binding"/>
    <property type="evidence" value="ECO:0007669"/>
    <property type="project" value="UniProtKB-KW"/>
</dbReference>
<evidence type="ECO:0000256" key="8">
    <source>
        <dbReference type="ARBA" id="ARBA00048117"/>
    </source>
</evidence>